<gene>
    <name evidence="2" type="ORF">MUK42_02596</name>
</gene>
<feature type="region of interest" description="Disordered" evidence="1">
    <location>
        <begin position="87"/>
        <end position="109"/>
    </location>
</feature>
<evidence type="ECO:0000313" key="3">
    <source>
        <dbReference type="Proteomes" id="UP001055439"/>
    </source>
</evidence>
<feature type="compositionally biased region" description="Basic and acidic residues" evidence="1">
    <location>
        <begin position="91"/>
        <end position="108"/>
    </location>
</feature>
<proteinExistence type="predicted"/>
<organism evidence="2 3">
    <name type="scientific">Musa troglodytarum</name>
    <name type="common">fe'i banana</name>
    <dbReference type="NCBI Taxonomy" id="320322"/>
    <lineage>
        <taxon>Eukaryota</taxon>
        <taxon>Viridiplantae</taxon>
        <taxon>Streptophyta</taxon>
        <taxon>Embryophyta</taxon>
        <taxon>Tracheophyta</taxon>
        <taxon>Spermatophyta</taxon>
        <taxon>Magnoliopsida</taxon>
        <taxon>Liliopsida</taxon>
        <taxon>Zingiberales</taxon>
        <taxon>Musaceae</taxon>
        <taxon>Musa</taxon>
    </lineage>
</organism>
<keyword evidence="3" id="KW-1185">Reference proteome</keyword>
<dbReference type="Proteomes" id="UP001055439">
    <property type="component" value="Chromosome 10"/>
</dbReference>
<protein>
    <submittedName>
        <fullName evidence="2">Heavy-metal-associated domain</fullName>
    </submittedName>
</protein>
<dbReference type="EMBL" id="CP097503">
    <property type="protein sequence ID" value="URD78343.1"/>
    <property type="molecule type" value="Genomic_DNA"/>
</dbReference>
<evidence type="ECO:0000313" key="2">
    <source>
        <dbReference type="EMBL" id="URD78343.1"/>
    </source>
</evidence>
<name>A0A9E7JEN9_9LILI</name>
<dbReference type="AlphaFoldDB" id="A0A9E7JEN9"/>
<sequence length="133" mass="14867">MPKNADRSICVFFWSHNDLESNAEVRVEDDHHVQQVQDLHHVHHLQVRRGCVGSHGRGEEHGDGGGDVDVVLVVKSLRKAKRPVAVVSVGEPDKEKKKEEADKPEESKPLPACCRTCNSVVVWYDEPNVCSIL</sequence>
<accession>A0A9E7JEN9</accession>
<evidence type="ECO:0000256" key="1">
    <source>
        <dbReference type="SAM" id="MobiDB-lite"/>
    </source>
</evidence>
<reference evidence="2" key="1">
    <citation type="submission" date="2022-05" db="EMBL/GenBank/DDBJ databases">
        <title>The Musa troglodytarum L. genome provides insights into the mechanism of non-climacteric behaviour and enrichment of carotenoids.</title>
        <authorList>
            <person name="Wang J."/>
        </authorList>
    </citation>
    <scope>NUCLEOTIDE SEQUENCE</scope>
    <source>
        <tissue evidence="2">Leaf</tissue>
    </source>
</reference>